<dbReference type="Proteomes" id="UP001212841">
    <property type="component" value="Unassembled WGS sequence"/>
</dbReference>
<dbReference type="PANTHER" id="PTHR24113:SF12">
    <property type="entry name" value="RAN GTPASE-ACTIVATING PROTEIN 1"/>
    <property type="match status" value="1"/>
</dbReference>
<dbReference type="GO" id="GO:0031267">
    <property type="term" value="F:small GTPase binding"/>
    <property type="evidence" value="ECO:0007669"/>
    <property type="project" value="TreeGrafter"/>
</dbReference>
<gene>
    <name evidence="5" type="ORF">HK097_006489</name>
</gene>
<dbReference type="Gene3D" id="3.80.10.10">
    <property type="entry name" value="Ribonuclease Inhibitor"/>
    <property type="match status" value="1"/>
</dbReference>
<dbReference type="SMART" id="SM00368">
    <property type="entry name" value="LRR_RI"/>
    <property type="match status" value="5"/>
</dbReference>
<dbReference type="GO" id="GO:0005096">
    <property type="term" value="F:GTPase activator activity"/>
    <property type="evidence" value="ECO:0007669"/>
    <property type="project" value="UniProtKB-KW"/>
</dbReference>
<dbReference type="Pfam" id="PF13516">
    <property type="entry name" value="LRR_6"/>
    <property type="match status" value="2"/>
</dbReference>
<accession>A0AAD5SCV0</accession>
<dbReference type="GO" id="GO:0005829">
    <property type="term" value="C:cytosol"/>
    <property type="evidence" value="ECO:0007669"/>
    <property type="project" value="TreeGrafter"/>
</dbReference>
<dbReference type="GO" id="GO:0005634">
    <property type="term" value="C:nucleus"/>
    <property type="evidence" value="ECO:0007669"/>
    <property type="project" value="TreeGrafter"/>
</dbReference>
<dbReference type="GO" id="GO:0048471">
    <property type="term" value="C:perinuclear region of cytoplasm"/>
    <property type="evidence" value="ECO:0007669"/>
    <property type="project" value="TreeGrafter"/>
</dbReference>
<protein>
    <recommendedName>
        <fullName evidence="7">RNI-like protein</fullName>
    </recommendedName>
</protein>
<dbReference type="CDD" id="cd00116">
    <property type="entry name" value="LRR_RI"/>
    <property type="match status" value="1"/>
</dbReference>
<evidence type="ECO:0008006" key="7">
    <source>
        <dbReference type="Google" id="ProtNLM"/>
    </source>
</evidence>
<dbReference type="InterPro" id="IPR027038">
    <property type="entry name" value="RanGap"/>
</dbReference>
<evidence type="ECO:0000313" key="6">
    <source>
        <dbReference type="Proteomes" id="UP001212841"/>
    </source>
</evidence>
<keyword evidence="6" id="KW-1185">Reference proteome</keyword>
<dbReference type="PANTHER" id="PTHR24113">
    <property type="entry name" value="RAN GTPASE-ACTIVATING PROTEIN 1"/>
    <property type="match status" value="1"/>
</dbReference>
<organism evidence="5 6">
    <name type="scientific">Rhizophlyctis rosea</name>
    <dbReference type="NCBI Taxonomy" id="64517"/>
    <lineage>
        <taxon>Eukaryota</taxon>
        <taxon>Fungi</taxon>
        <taxon>Fungi incertae sedis</taxon>
        <taxon>Chytridiomycota</taxon>
        <taxon>Chytridiomycota incertae sedis</taxon>
        <taxon>Chytridiomycetes</taxon>
        <taxon>Rhizophlyctidales</taxon>
        <taxon>Rhizophlyctidaceae</taxon>
        <taxon>Rhizophlyctis</taxon>
    </lineage>
</organism>
<keyword evidence="4" id="KW-0175">Coiled coil</keyword>
<reference evidence="5" key="1">
    <citation type="submission" date="2020-05" db="EMBL/GenBank/DDBJ databases">
        <title>Phylogenomic resolution of chytrid fungi.</title>
        <authorList>
            <person name="Stajich J.E."/>
            <person name="Amses K."/>
            <person name="Simmons R."/>
            <person name="Seto K."/>
            <person name="Myers J."/>
            <person name="Bonds A."/>
            <person name="Quandt C.A."/>
            <person name="Barry K."/>
            <person name="Liu P."/>
            <person name="Grigoriev I."/>
            <person name="Longcore J.E."/>
            <person name="James T.Y."/>
        </authorList>
    </citation>
    <scope>NUCLEOTIDE SEQUENCE</scope>
    <source>
        <strain evidence="5">JEL0318</strain>
    </source>
</reference>
<comment type="caution">
    <text evidence="5">The sequence shown here is derived from an EMBL/GenBank/DDBJ whole genome shotgun (WGS) entry which is preliminary data.</text>
</comment>
<keyword evidence="2" id="KW-0433">Leucine-rich repeat</keyword>
<evidence type="ECO:0000256" key="1">
    <source>
        <dbReference type="ARBA" id="ARBA00022468"/>
    </source>
</evidence>
<evidence type="ECO:0000256" key="2">
    <source>
        <dbReference type="ARBA" id="ARBA00022614"/>
    </source>
</evidence>
<keyword evidence="1" id="KW-0343">GTPase activation</keyword>
<dbReference type="InterPro" id="IPR001611">
    <property type="entry name" value="Leu-rich_rpt"/>
</dbReference>
<evidence type="ECO:0000256" key="4">
    <source>
        <dbReference type="SAM" id="Coils"/>
    </source>
</evidence>
<sequence length="480" mass="52458">MSYTKVIFKSATDQHGPAIRAALNTIFDREVRRGSRGVNQNAKLVPKVNQISTTSFTIHPVLGFPTTDEVTEFLSKNASNQTRLKTEDGDDFECEVSEAADVVRFCSMQNPYADEIAAVDGGKAIATALADKVDLKGKERNWLGVEGIGRCPARQETPPHPGPLNNAFGPAGTKPLQKLLSQNTSIQVLRLNNNGLGIDDGRLVAEALILSSKSSLRILDLGRNQFSSIGVAYLASALEALKETLEEVQMPQNSIRPGGVLLLMESLEHLTNLKVLDLQDNTFTESGANAIEATLSNWRYLEHLNVADCLLSARGGINIIKALTPGHEGLQRINLAFGQIDPLGAKFIPEMLRNKGKLESLELNGNMFDPEGEEVERIRGVLREVLKKKDVLDELDEMVWDVDAAGAGANTPTMKANTYIGDLETKLAQVQTDHQKARDNIEALLEEATGRVETLRLQAHRISDGLAVAEKDLVDIRKKL</sequence>
<dbReference type="AlphaFoldDB" id="A0AAD5SCV0"/>
<dbReference type="InterPro" id="IPR032675">
    <property type="entry name" value="LRR_dom_sf"/>
</dbReference>
<evidence type="ECO:0000313" key="5">
    <source>
        <dbReference type="EMBL" id="KAJ3052338.1"/>
    </source>
</evidence>
<dbReference type="GO" id="GO:0006913">
    <property type="term" value="P:nucleocytoplasmic transport"/>
    <property type="evidence" value="ECO:0007669"/>
    <property type="project" value="TreeGrafter"/>
</dbReference>
<proteinExistence type="predicted"/>
<feature type="coiled-coil region" evidence="4">
    <location>
        <begin position="420"/>
        <end position="458"/>
    </location>
</feature>
<evidence type="ECO:0000256" key="3">
    <source>
        <dbReference type="ARBA" id="ARBA00022737"/>
    </source>
</evidence>
<keyword evidence="3" id="KW-0677">Repeat</keyword>
<dbReference type="EMBL" id="JADGJD010000303">
    <property type="protein sequence ID" value="KAJ3052338.1"/>
    <property type="molecule type" value="Genomic_DNA"/>
</dbReference>
<name>A0AAD5SCV0_9FUNG</name>
<dbReference type="SUPFAM" id="SSF52047">
    <property type="entry name" value="RNI-like"/>
    <property type="match status" value="1"/>
</dbReference>